<dbReference type="InterPro" id="IPR036388">
    <property type="entry name" value="WH-like_DNA-bd_sf"/>
</dbReference>
<dbReference type="InterPro" id="IPR013325">
    <property type="entry name" value="RNA_pol_sigma_r2"/>
</dbReference>
<keyword evidence="10" id="KW-1185">Reference proteome</keyword>
<dbReference type="GO" id="GO:0003677">
    <property type="term" value="F:DNA binding"/>
    <property type="evidence" value="ECO:0007669"/>
    <property type="project" value="UniProtKB-KW"/>
</dbReference>
<dbReference type="PANTHER" id="PTHR43133:SF8">
    <property type="entry name" value="RNA POLYMERASE SIGMA FACTOR HI_1459-RELATED"/>
    <property type="match status" value="1"/>
</dbReference>
<organism evidence="9 10">
    <name type="scientific">Streptomyces thermolilacinus SPC6</name>
    <dbReference type="NCBI Taxonomy" id="1306406"/>
    <lineage>
        <taxon>Bacteria</taxon>
        <taxon>Bacillati</taxon>
        <taxon>Actinomycetota</taxon>
        <taxon>Actinomycetes</taxon>
        <taxon>Kitasatosporales</taxon>
        <taxon>Streptomycetaceae</taxon>
        <taxon>Streptomyces</taxon>
    </lineage>
</organism>
<name>A0A1D3DN50_9ACTN</name>
<evidence type="ECO:0000313" key="10">
    <source>
        <dbReference type="Proteomes" id="UP000095329"/>
    </source>
</evidence>
<dbReference type="eggNOG" id="COG1595">
    <property type="taxonomic scope" value="Bacteria"/>
</dbReference>
<dbReference type="SUPFAM" id="SSF88659">
    <property type="entry name" value="Sigma3 and sigma4 domains of RNA polymerase sigma factors"/>
    <property type="match status" value="1"/>
</dbReference>
<dbReference type="AlphaFoldDB" id="A0A1D3DN50"/>
<feature type="region of interest" description="Disordered" evidence="6">
    <location>
        <begin position="1"/>
        <end position="56"/>
    </location>
</feature>
<dbReference type="Gene3D" id="1.10.1740.10">
    <property type="match status" value="1"/>
</dbReference>
<proteinExistence type="inferred from homology"/>
<accession>A0A1D3DN50</accession>
<evidence type="ECO:0000256" key="2">
    <source>
        <dbReference type="ARBA" id="ARBA00023015"/>
    </source>
</evidence>
<dbReference type="Pfam" id="PF08281">
    <property type="entry name" value="Sigma70_r4_2"/>
    <property type="match status" value="1"/>
</dbReference>
<keyword evidence="3" id="KW-0731">Sigma factor</keyword>
<keyword evidence="2" id="KW-0805">Transcription regulation</keyword>
<dbReference type="SUPFAM" id="SSF88946">
    <property type="entry name" value="Sigma2 domain of RNA polymerase sigma factors"/>
    <property type="match status" value="1"/>
</dbReference>
<feature type="compositionally biased region" description="Low complexity" evidence="6">
    <location>
        <begin position="9"/>
        <end position="45"/>
    </location>
</feature>
<dbReference type="GO" id="GO:0006352">
    <property type="term" value="P:DNA-templated transcription initiation"/>
    <property type="evidence" value="ECO:0007669"/>
    <property type="project" value="InterPro"/>
</dbReference>
<dbReference type="Proteomes" id="UP000095329">
    <property type="component" value="Unassembled WGS sequence"/>
</dbReference>
<keyword evidence="7" id="KW-0472">Membrane</keyword>
<dbReference type="Gene3D" id="1.10.10.10">
    <property type="entry name" value="Winged helix-like DNA-binding domain superfamily/Winged helix DNA-binding domain"/>
    <property type="match status" value="1"/>
</dbReference>
<evidence type="ECO:0000313" key="9">
    <source>
        <dbReference type="EMBL" id="OEJ93740.1"/>
    </source>
</evidence>
<evidence type="ECO:0000256" key="5">
    <source>
        <dbReference type="ARBA" id="ARBA00023163"/>
    </source>
</evidence>
<keyword evidence="5" id="KW-0804">Transcription</keyword>
<evidence type="ECO:0000256" key="1">
    <source>
        <dbReference type="ARBA" id="ARBA00010641"/>
    </source>
</evidence>
<dbReference type="PANTHER" id="PTHR43133">
    <property type="entry name" value="RNA POLYMERASE ECF-TYPE SIGMA FACTO"/>
    <property type="match status" value="1"/>
</dbReference>
<keyword evidence="7" id="KW-1133">Transmembrane helix</keyword>
<keyword evidence="4" id="KW-0238">DNA-binding</keyword>
<evidence type="ECO:0000256" key="4">
    <source>
        <dbReference type="ARBA" id="ARBA00023125"/>
    </source>
</evidence>
<evidence type="ECO:0000256" key="6">
    <source>
        <dbReference type="SAM" id="MobiDB-lite"/>
    </source>
</evidence>
<dbReference type="InterPro" id="IPR013249">
    <property type="entry name" value="RNA_pol_sigma70_r4_t2"/>
</dbReference>
<dbReference type="InterPro" id="IPR013324">
    <property type="entry name" value="RNA_pol_sigma_r3/r4-like"/>
</dbReference>
<keyword evidence="7" id="KW-0812">Transmembrane</keyword>
<dbReference type="STRING" id="1306406.J116_003920"/>
<feature type="region of interest" description="Disordered" evidence="6">
    <location>
        <begin position="258"/>
        <end position="295"/>
    </location>
</feature>
<protein>
    <recommendedName>
        <fullName evidence="8">RNA polymerase sigma factor 70 region 4 type 2 domain-containing protein</fullName>
    </recommendedName>
</protein>
<reference evidence="9 10" key="1">
    <citation type="journal article" date="2013" name="Genome Announc.">
        <title>Genome Sequence of Streptomyces violaceusniger Strain SPC6, a Halotolerant Streptomycete That Exhibits Rapid Growth and Development.</title>
        <authorList>
            <person name="Chen X."/>
            <person name="Zhang B."/>
            <person name="Zhang W."/>
            <person name="Wu X."/>
            <person name="Zhang M."/>
            <person name="Chen T."/>
            <person name="Liu G."/>
            <person name="Dyson P."/>
        </authorList>
    </citation>
    <scope>NUCLEOTIDE SEQUENCE [LARGE SCALE GENOMIC DNA]</scope>
    <source>
        <strain evidence="9 10">SPC6</strain>
    </source>
</reference>
<evidence type="ECO:0000259" key="8">
    <source>
        <dbReference type="Pfam" id="PF08281"/>
    </source>
</evidence>
<feature type="domain" description="RNA polymerase sigma factor 70 region 4 type 2" evidence="8">
    <location>
        <begin position="142"/>
        <end position="189"/>
    </location>
</feature>
<comment type="similarity">
    <text evidence="1">Belongs to the sigma-70 factor family. ECF subfamily.</text>
</comment>
<feature type="transmembrane region" description="Helical" evidence="7">
    <location>
        <begin position="240"/>
        <end position="259"/>
    </location>
</feature>
<gene>
    <name evidence="9" type="ORF">J116_003920</name>
</gene>
<feature type="compositionally biased region" description="Basic and acidic residues" evidence="6">
    <location>
        <begin position="271"/>
        <end position="295"/>
    </location>
</feature>
<evidence type="ECO:0000256" key="3">
    <source>
        <dbReference type="ARBA" id="ARBA00023082"/>
    </source>
</evidence>
<evidence type="ECO:0000256" key="7">
    <source>
        <dbReference type="SAM" id="Phobius"/>
    </source>
</evidence>
<comment type="caution">
    <text evidence="9">The sequence shown here is derived from an EMBL/GenBank/DDBJ whole genome shotgun (WGS) entry which is preliminary data.</text>
</comment>
<dbReference type="EMBL" id="ASHX02000001">
    <property type="protein sequence ID" value="OEJ93740.1"/>
    <property type="molecule type" value="Genomic_DNA"/>
</dbReference>
<dbReference type="GO" id="GO:0016987">
    <property type="term" value="F:sigma factor activity"/>
    <property type="evidence" value="ECO:0007669"/>
    <property type="project" value="UniProtKB-KW"/>
</dbReference>
<dbReference type="RefSeq" id="WP_023590657.1">
    <property type="nucleotide sequence ID" value="NZ_ASHX02000001.1"/>
</dbReference>
<dbReference type="OrthoDB" id="3869980at2"/>
<sequence>MSQSTTTQSPPARSPSPESRSTESPSPDSPSAESPSAESASAESAPPTPPAPTPVESFDTLYAEVAPALVHQTYLLTGRRRHAFDSVEHAFQRAWEHWPEVSHDPDPVAWVRAQAYEYALAPWHRYRRRPRRPVTPPADPAHRALLELPPPYRRTVLLCDGLGLSVEEAAEECAASVPATVSRLRHARAGLAREVAGFADPDDLRAWLSELVASVSTATLPLARSVRTGSERRVRALTRAVYGLTAVLLGAVVFSAVGAPPPDPGPAPHGRVTDDGVPPRDEPAPPRDDPAPARP</sequence>
<dbReference type="InterPro" id="IPR039425">
    <property type="entry name" value="RNA_pol_sigma-70-like"/>
</dbReference>